<comment type="caution">
    <text evidence="1">The sequence shown here is derived from an EMBL/GenBank/DDBJ whole genome shotgun (WGS) entry which is preliminary data.</text>
</comment>
<dbReference type="AlphaFoldDB" id="A0A1N7SVL1"/>
<proteinExistence type="predicted"/>
<protein>
    <submittedName>
        <fullName evidence="1">Uncharacterized protein</fullName>
    </submittedName>
</protein>
<dbReference type="EMBL" id="CYGY02000119">
    <property type="protein sequence ID" value="SIT51407.1"/>
    <property type="molecule type" value="Genomic_DNA"/>
</dbReference>
<reference evidence="1" key="1">
    <citation type="submission" date="2016-12" db="EMBL/GenBank/DDBJ databases">
        <authorList>
            <person name="Moulin L."/>
        </authorList>
    </citation>
    <scope>NUCLEOTIDE SEQUENCE [LARGE SCALE GENOMIC DNA]</scope>
    <source>
        <strain evidence="1">STM 7183</strain>
    </source>
</reference>
<evidence type="ECO:0000313" key="2">
    <source>
        <dbReference type="Proteomes" id="UP000195569"/>
    </source>
</evidence>
<keyword evidence="2" id="KW-1185">Reference proteome</keyword>
<gene>
    <name evidence="1" type="ORF">BN2476_1190035</name>
</gene>
<evidence type="ECO:0000313" key="1">
    <source>
        <dbReference type="EMBL" id="SIT51407.1"/>
    </source>
</evidence>
<name>A0A1N7SVL1_9BURK</name>
<organism evidence="1 2">
    <name type="scientific">Paraburkholderia piptadeniae</name>
    <dbReference type="NCBI Taxonomy" id="1701573"/>
    <lineage>
        <taxon>Bacteria</taxon>
        <taxon>Pseudomonadati</taxon>
        <taxon>Pseudomonadota</taxon>
        <taxon>Betaproteobacteria</taxon>
        <taxon>Burkholderiales</taxon>
        <taxon>Burkholderiaceae</taxon>
        <taxon>Paraburkholderia</taxon>
    </lineage>
</organism>
<sequence>MPLIEAILPAPAISATILTREFFPSGDPTVGPPDGRLELAWVSLLSHAGFRPILKGE</sequence>
<accession>A0A1N7SVL1</accession>
<dbReference type="Proteomes" id="UP000195569">
    <property type="component" value="Unassembled WGS sequence"/>
</dbReference>